<evidence type="ECO:0000256" key="2">
    <source>
        <dbReference type="ARBA" id="ARBA00022723"/>
    </source>
</evidence>
<feature type="non-terminal residue" evidence="5">
    <location>
        <position position="160"/>
    </location>
</feature>
<sequence length="160" mass="17237">MHKNQAKEKILGGGTAYGVMCNLYSPMIVELIGHVGFDFVLIDAEHGPAGVESCDHMVRAAETVGIASYIRIAMNIQQNTLRHLDIGALGVQLPMVNTRAEAEAVVEAVKYPPQGKRGLASVRAADYGLTMSLEEYALKANQETLIAIQVETLQAVSNLD</sequence>
<organism evidence="5">
    <name type="scientific">marine sediment metagenome</name>
    <dbReference type="NCBI Taxonomy" id="412755"/>
    <lineage>
        <taxon>unclassified sequences</taxon>
        <taxon>metagenomes</taxon>
        <taxon>ecological metagenomes</taxon>
    </lineage>
</organism>
<dbReference type="PANTHER" id="PTHR30502">
    <property type="entry name" value="2-KETO-3-DEOXY-L-RHAMNONATE ALDOLASE"/>
    <property type="match status" value="1"/>
</dbReference>
<evidence type="ECO:0000256" key="1">
    <source>
        <dbReference type="ARBA" id="ARBA00005568"/>
    </source>
</evidence>
<comment type="caution">
    <text evidence="5">The sequence shown here is derived from an EMBL/GenBank/DDBJ whole genome shotgun (WGS) entry which is preliminary data.</text>
</comment>
<keyword evidence="2" id="KW-0479">Metal-binding</keyword>
<dbReference type="AlphaFoldDB" id="X1PGE0"/>
<dbReference type="EMBL" id="BARV01033100">
    <property type="protein sequence ID" value="GAI41536.1"/>
    <property type="molecule type" value="Genomic_DNA"/>
</dbReference>
<evidence type="ECO:0000256" key="3">
    <source>
        <dbReference type="ARBA" id="ARBA00023239"/>
    </source>
</evidence>
<name>X1PGE0_9ZZZZ</name>
<dbReference type="GO" id="GO:0016832">
    <property type="term" value="F:aldehyde-lyase activity"/>
    <property type="evidence" value="ECO:0007669"/>
    <property type="project" value="TreeGrafter"/>
</dbReference>
<evidence type="ECO:0000313" key="5">
    <source>
        <dbReference type="EMBL" id="GAI41536.1"/>
    </source>
</evidence>
<dbReference type="GO" id="GO:0005737">
    <property type="term" value="C:cytoplasm"/>
    <property type="evidence" value="ECO:0007669"/>
    <property type="project" value="TreeGrafter"/>
</dbReference>
<proteinExistence type="inferred from homology"/>
<keyword evidence="3" id="KW-0456">Lyase</keyword>
<evidence type="ECO:0000259" key="4">
    <source>
        <dbReference type="Pfam" id="PF03328"/>
    </source>
</evidence>
<dbReference type="InterPro" id="IPR005000">
    <property type="entry name" value="Aldolase/citrate-lyase_domain"/>
</dbReference>
<feature type="domain" description="HpcH/HpaI aldolase/citrate lyase" evidence="4">
    <location>
        <begin position="21"/>
        <end position="160"/>
    </location>
</feature>
<gene>
    <name evidence="5" type="ORF">S06H3_52089</name>
</gene>
<accession>X1PGE0</accession>
<dbReference type="Gene3D" id="3.20.20.60">
    <property type="entry name" value="Phosphoenolpyruvate-binding domains"/>
    <property type="match status" value="1"/>
</dbReference>
<dbReference type="InterPro" id="IPR050251">
    <property type="entry name" value="HpcH-HpaI_aldolase"/>
</dbReference>
<dbReference type="InterPro" id="IPR040442">
    <property type="entry name" value="Pyrv_kinase-like_dom_sf"/>
</dbReference>
<protein>
    <recommendedName>
        <fullName evidence="4">HpcH/HpaI aldolase/citrate lyase domain-containing protein</fullName>
    </recommendedName>
</protein>
<dbReference type="SUPFAM" id="SSF51621">
    <property type="entry name" value="Phosphoenolpyruvate/pyruvate domain"/>
    <property type="match status" value="1"/>
</dbReference>
<dbReference type="GO" id="GO:0046872">
    <property type="term" value="F:metal ion binding"/>
    <property type="evidence" value="ECO:0007669"/>
    <property type="project" value="UniProtKB-KW"/>
</dbReference>
<dbReference type="PANTHER" id="PTHR30502:SF0">
    <property type="entry name" value="PHOSPHOENOLPYRUVATE CARBOXYLASE FAMILY PROTEIN"/>
    <property type="match status" value="1"/>
</dbReference>
<comment type="similarity">
    <text evidence="1">Belongs to the HpcH/HpaI aldolase family.</text>
</comment>
<dbReference type="InterPro" id="IPR015813">
    <property type="entry name" value="Pyrv/PenolPyrv_kinase-like_dom"/>
</dbReference>
<dbReference type="Pfam" id="PF03328">
    <property type="entry name" value="HpcH_HpaI"/>
    <property type="match status" value="1"/>
</dbReference>
<reference evidence="5" key="1">
    <citation type="journal article" date="2014" name="Front. Microbiol.">
        <title>High frequency of phylogenetically diverse reductive dehalogenase-homologous genes in deep subseafloor sedimentary metagenomes.</title>
        <authorList>
            <person name="Kawai M."/>
            <person name="Futagami T."/>
            <person name="Toyoda A."/>
            <person name="Takaki Y."/>
            <person name="Nishi S."/>
            <person name="Hori S."/>
            <person name="Arai W."/>
            <person name="Tsubouchi T."/>
            <person name="Morono Y."/>
            <person name="Uchiyama I."/>
            <person name="Ito T."/>
            <person name="Fujiyama A."/>
            <person name="Inagaki F."/>
            <person name="Takami H."/>
        </authorList>
    </citation>
    <scope>NUCLEOTIDE SEQUENCE</scope>
    <source>
        <strain evidence="5">Expedition CK06-06</strain>
    </source>
</reference>